<evidence type="ECO:0000313" key="1">
    <source>
        <dbReference type="EMBL" id="CAD8193706.1"/>
    </source>
</evidence>
<gene>
    <name evidence="1" type="ORF">POCTA_138.1.T1050073</name>
</gene>
<dbReference type="Proteomes" id="UP000683925">
    <property type="component" value="Unassembled WGS sequence"/>
</dbReference>
<sequence>MLWINHCSYFAKKIQILLEIKFSIKSRCLCQYILDHLKRSDFQIFM</sequence>
<accession>A0A8S1X5J2</accession>
<protein>
    <submittedName>
        <fullName evidence="1">Uncharacterized protein</fullName>
    </submittedName>
</protein>
<evidence type="ECO:0000313" key="2">
    <source>
        <dbReference type="Proteomes" id="UP000683925"/>
    </source>
</evidence>
<comment type="caution">
    <text evidence="1">The sequence shown here is derived from an EMBL/GenBank/DDBJ whole genome shotgun (WGS) entry which is preliminary data.</text>
</comment>
<name>A0A8S1X5J2_PAROT</name>
<keyword evidence="2" id="KW-1185">Reference proteome</keyword>
<dbReference type="EMBL" id="CAJJDP010000105">
    <property type="protein sequence ID" value="CAD8193706.1"/>
    <property type="molecule type" value="Genomic_DNA"/>
</dbReference>
<dbReference type="AlphaFoldDB" id="A0A8S1X5J2"/>
<proteinExistence type="predicted"/>
<organism evidence="1 2">
    <name type="scientific">Paramecium octaurelia</name>
    <dbReference type="NCBI Taxonomy" id="43137"/>
    <lineage>
        <taxon>Eukaryota</taxon>
        <taxon>Sar</taxon>
        <taxon>Alveolata</taxon>
        <taxon>Ciliophora</taxon>
        <taxon>Intramacronucleata</taxon>
        <taxon>Oligohymenophorea</taxon>
        <taxon>Peniculida</taxon>
        <taxon>Parameciidae</taxon>
        <taxon>Paramecium</taxon>
    </lineage>
</organism>
<reference evidence="1" key="1">
    <citation type="submission" date="2021-01" db="EMBL/GenBank/DDBJ databases">
        <authorList>
            <consortium name="Genoscope - CEA"/>
            <person name="William W."/>
        </authorList>
    </citation>
    <scope>NUCLEOTIDE SEQUENCE</scope>
</reference>